<feature type="compositionally biased region" description="Polar residues" evidence="1">
    <location>
        <begin position="420"/>
        <end position="429"/>
    </location>
</feature>
<proteinExistence type="predicted"/>
<feature type="domain" description="F-box" evidence="2">
    <location>
        <begin position="21"/>
        <end position="61"/>
    </location>
</feature>
<dbReference type="Proteomes" id="UP000238479">
    <property type="component" value="Chromosome 3"/>
</dbReference>
<dbReference type="SMART" id="SM00256">
    <property type="entry name" value="FBOX"/>
    <property type="match status" value="1"/>
</dbReference>
<sequence length="439" mass="50675">MSRQEKKKEKMLESDVHAALTCDDIINEILLRLPEKFVFRLILVSKRWLRVICSSSFRSDYHARCRVNFHLLGFFVCNQLYLCRPKDGMRRPKSEPSLQLLTACEEGDDVCNDLMSSGNCKQLGYFIDSANGLLLCGRHPLTYSVWNPISKVLFQLPQPQRFYKRLCMAFIAEDYFNDILHYKVIRANCECKREVNTVSIETFSSVTGTWKHFTLTCSSNFSLRPWTVATVINGVVYWYATQGKIAIKESLAIYDPRVGNTRIVLLKLPDGKISQDYDEFVLGESSDGLLQYGQSSKSGMEIWVLEKEQDSISSITTSNAQSNRKWKFRYRLSFKSMWKRNPSFCRQTKEAQILSFLPQNSEYVFIRSGQNILLLHIESQMLKVIRYHGPSSLIQWDFSKVVPYFRPSWPRSSLCHEKAATSSWPSSGDETAAPAWPSW</sequence>
<evidence type="ECO:0000313" key="3">
    <source>
        <dbReference type="EMBL" id="PRQ41757.1"/>
    </source>
</evidence>
<dbReference type="PANTHER" id="PTHR31672">
    <property type="entry name" value="BNACNNG10540D PROTEIN"/>
    <property type="match status" value="1"/>
</dbReference>
<evidence type="ECO:0000259" key="2">
    <source>
        <dbReference type="SMART" id="SM00256"/>
    </source>
</evidence>
<dbReference type="OMA" id="DVQHFEV"/>
<dbReference type="InterPro" id="IPR017451">
    <property type="entry name" value="F-box-assoc_interact_dom"/>
</dbReference>
<reference evidence="3 4" key="1">
    <citation type="journal article" date="2018" name="Nat. Genet.">
        <title>The Rosa genome provides new insights in the design of modern roses.</title>
        <authorList>
            <person name="Bendahmane M."/>
        </authorList>
    </citation>
    <scope>NUCLEOTIDE SEQUENCE [LARGE SCALE GENOMIC DNA]</scope>
    <source>
        <strain evidence="4">cv. Old Blush</strain>
    </source>
</reference>
<dbReference type="Pfam" id="PF00646">
    <property type="entry name" value="F-box"/>
    <property type="match status" value="1"/>
</dbReference>
<comment type="caution">
    <text evidence="3">The sequence shown here is derived from an EMBL/GenBank/DDBJ whole genome shotgun (WGS) entry which is preliminary data.</text>
</comment>
<gene>
    <name evidence="3" type="ORF">RchiOBHm_Chr3g0450231</name>
</gene>
<dbReference type="STRING" id="74649.A0A2P6R5N3"/>
<dbReference type="NCBIfam" id="TIGR01640">
    <property type="entry name" value="F_box_assoc_1"/>
    <property type="match status" value="1"/>
</dbReference>
<dbReference type="OrthoDB" id="1136566at2759"/>
<keyword evidence="4" id="KW-1185">Reference proteome</keyword>
<accession>A0A2P6R5N3</accession>
<dbReference type="EMBL" id="PDCK01000041">
    <property type="protein sequence ID" value="PRQ41757.1"/>
    <property type="molecule type" value="Genomic_DNA"/>
</dbReference>
<dbReference type="InterPro" id="IPR036047">
    <property type="entry name" value="F-box-like_dom_sf"/>
</dbReference>
<dbReference type="InterPro" id="IPR001810">
    <property type="entry name" value="F-box_dom"/>
</dbReference>
<dbReference type="Pfam" id="PF24750">
    <property type="entry name" value="b-prop_At3g26010-like"/>
    <property type="match status" value="1"/>
</dbReference>
<dbReference type="InterPro" id="IPR050796">
    <property type="entry name" value="SCF_F-box_component"/>
</dbReference>
<evidence type="ECO:0000256" key="1">
    <source>
        <dbReference type="SAM" id="MobiDB-lite"/>
    </source>
</evidence>
<dbReference type="SUPFAM" id="SSF81383">
    <property type="entry name" value="F-box domain"/>
    <property type="match status" value="1"/>
</dbReference>
<feature type="region of interest" description="Disordered" evidence="1">
    <location>
        <begin position="420"/>
        <end position="439"/>
    </location>
</feature>
<dbReference type="AlphaFoldDB" id="A0A2P6R5N3"/>
<evidence type="ECO:0000313" key="4">
    <source>
        <dbReference type="Proteomes" id="UP000238479"/>
    </source>
</evidence>
<organism evidence="3 4">
    <name type="scientific">Rosa chinensis</name>
    <name type="common">China rose</name>
    <dbReference type="NCBI Taxonomy" id="74649"/>
    <lineage>
        <taxon>Eukaryota</taxon>
        <taxon>Viridiplantae</taxon>
        <taxon>Streptophyta</taxon>
        <taxon>Embryophyta</taxon>
        <taxon>Tracheophyta</taxon>
        <taxon>Spermatophyta</taxon>
        <taxon>Magnoliopsida</taxon>
        <taxon>eudicotyledons</taxon>
        <taxon>Gunneridae</taxon>
        <taxon>Pentapetalae</taxon>
        <taxon>rosids</taxon>
        <taxon>fabids</taxon>
        <taxon>Rosales</taxon>
        <taxon>Rosaceae</taxon>
        <taxon>Rosoideae</taxon>
        <taxon>Rosoideae incertae sedis</taxon>
        <taxon>Rosa</taxon>
    </lineage>
</organism>
<dbReference type="InterPro" id="IPR056592">
    <property type="entry name" value="Beta-prop_At3g26010-like"/>
</dbReference>
<dbReference type="Gramene" id="PRQ41757">
    <property type="protein sequence ID" value="PRQ41757"/>
    <property type="gene ID" value="RchiOBHm_Chr3g0450231"/>
</dbReference>
<protein>
    <submittedName>
        <fullName evidence="3">Putative F-box domain-containing protein</fullName>
    </submittedName>
</protein>
<dbReference type="PANTHER" id="PTHR31672:SF9">
    <property type="entry name" value="F-BOX DOMAIN-CONTAINING PROTEIN"/>
    <property type="match status" value="1"/>
</dbReference>
<name>A0A2P6R5N3_ROSCH</name>